<feature type="signal peptide" evidence="1">
    <location>
        <begin position="1"/>
        <end position="42"/>
    </location>
</feature>
<dbReference type="EMBL" id="JAEUBE010000487">
    <property type="protein sequence ID" value="KAH3661324.1"/>
    <property type="molecule type" value="Genomic_DNA"/>
</dbReference>
<sequence>MAQPEDRELSDGFEGAGEICCKLSPLLLLLLLLSCSRLPEEAEDMLLCRELFLKLIIIEAAFVRSASEIDAIFRRDGRLDCDCGVAGLSLLGEIPGEAAELAELVDAPFTCR</sequence>
<keyword evidence="1" id="KW-0732">Signal</keyword>
<comment type="caution">
    <text evidence="2">The sequence shown here is derived from an EMBL/GenBank/DDBJ whole genome shotgun (WGS) entry which is preliminary data.</text>
</comment>
<evidence type="ECO:0000256" key="1">
    <source>
        <dbReference type="SAM" id="SignalP"/>
    </source>
</evidence>
<evidence type="ECO:0000313" key="2">
    <source>
        <dbReference type="EMBL" id="KAH3661324.1"/>
    </source>
</evidence>
<keyword evidence="3" id="KW-1185">Reference proteome</keyword>
<gene>
    <name evidence="2" type="ORF">OGAPHI_006731</name>
</gene>
<accession>A0A9P8T0M1</accession>
<dbReference type="AlphaFoldDB" id="A0A9P8T0M1"/>
<feature type="chain" id="PRO_5040301661" evidence="1">
    <location>
        <begin position="43"/>
        <end position="112"/>
    </location>
</feature>
<dbReference type="GeneID" id="70238695"/>
<proteinExistence type="predicted"/>
<dbReference type="PROSITE" id="PS51257">
    <property type="entry name" value="PROKAR_LIPOPROTEIN"/>
    <property type="match status" value="1"/>
</dbReference>
<reference evidence="2" key="2">
    <citation type="submission" date="2021-01" db="EMBL/GenBank/DDBJ databases">
        <authorList>
            <person name="Schikora-Tamarit M.A."/>
        </authorList>
    </citation>
    <scope>NUCLEOTIDE SEQUENCE</scope>
    <source>
        <strain evidence="2">CBS6075</strain>
    </source>
</reference>
<dbReference type="RefSeq" id="XP_046058448.1">
    <property type="nucleotide sequence ID" value="XM_046208048.1"/>
</dbReference>
<reference evidence="2" key="1">
    <citation type="journal article" date="2021" name="Open Biol.">
        <title>Shared evolutionary footprints suggest mitochondrial oxidative damage underlies multiple complex I losses in fungi.</title>
        <authorList>
            <person name="Schikora-Tamarit M.A."/>
            <person name="Marcet-Houben M."/>
            <person name="Nosek J."/>
            <person name="Gabaldon T."/>
        </authorList>
    </citation>
    <scope>NUCLEOTIDE SEQUENCE</scope>
    <source>
        <strain evidence="2">CBS6075</strain>
    </source>
</reference>
<evidence type="ECO:0000313" key="3">
    <source>
        <dbReference type="Proteomes" id="UP000769157"/>
    </source>
</evidence>
<organism evidence="2 3">
    <name type="scientific">Ogataea philodendri</name>
    <dbReference type="NCBI Taxonomy" id="1378263"/>
    <lineage>
        <taxon>Eukaryota</taxon>
        <taxon>Fungi</taxon>
        <taxon>Dikarya</taxon>
        <taxon>Ascomycota</taxon>
        <taxon>Saccharomycotina</taxon>
        <taxon>Pichiomycetes</taxon>
        <taxon>Pichiales</taxon>
        <taxon>Pichiaceae</taxon>
        <taxon>Ogataea</taxon>
    </lineage>
</organism>
<protein>
    <submittedName>
        <fullName evidence="2">Uncharacterized protein</fullName>
    </submittedName>
</protein>
<name>A0A9P8T0M1_9ASCO</name>
<dbReference type="Proteomes" id="UP000769157">
    <property type="component" value="Unassembled WGS sequence"/>
</dbReference>